<evidence type="ECO:0000313" key="11">
    <source>
        <dbReference type="Proteomes" id="UP000298225"/>
    </source>
</evidence>
<evidence type="ECO:0000256" key="8">
    <source>
        <dbReference type="ARBA" id="ARBA00046332"/>
    </source>
</evidence>
<keyword evidence="6" id="KW-0411">Iron-sulfur</keyword>
<dbReference type="InterPro" id="IPR052371">
    <property type="entry name" value="BFD-associated_ferredoxin"/>
</dbReference>
<reference evidence="10 11" key="1">
    <citation type="submission" date="2019-03" db="EMBL/GenBank/DDBJ databases">
        <title>Bradyrhizobium strains diversity isolated from Chamaecrista fasciculata.</title>
        <authorList>
            <person name="Urquiaga M.C.O."/>
            <person name="Hungria M."/>
            <person name="Delamuta J.R.M."/>
        </authorList>
    </citation>
    <scope>NUCLEOTIDE SEQUENCE [LARGE SCALE GENOMIC DNA]</scope>
    <source>
        <strain evidence="10 11">CNPSo 3424</strain>
    </source>
</reference>
<organism evidence="10 11">
    <name type="scientific">Bradyrhizobium frederickii</name>
    <dbReference type="NCBI Taxonomy" id="2560054"/>
    <lineage>
        <taxon>Bacteria</taxon>
        <taxon>Pseudomonadati</taxon>
        <taxon>Pseudomonadota</taxon>
        <taxon>Alphaproteobacteria</taxon>
        <taxon>Hyphomicrobiales</taxon>
        <taxon>Nitrobacteraceae</taxon>
        <taxon>Bradyrhizobium</taxon>
    </lineage>
</organism>
<dbReference type="PANTHER" id="PTHR37424">
    <property type="entry name" value="BACTERIOFERRITIN-ASSOCIATED FERREDOXIN"/>
    <property type="match status" value="1"/>
</dbReference>
<proteinExistence type="inferred from homology"/>
<evidence type="ECO:0000256" key="6">
    <source>
        <dbReference type="ARBA" id="ARBA00023014"/>
    </source>
</evidence>
<evidence type="ECO:0000313" key="10">
    <source>
        <dbReference type="EMBL" id="TFV39516.1"/>
    </source>
</evidence>
<gene>
    <name evidence="10" type="ORF">E4K66_14105</name>
</gene>
<dbReference type="OrthoDB" id="7428628at2"/>
<keyword evidence="2" id="KW-0001">2Fe-2S</keyword>
<accession>A0A4Y9L9M7</accession>
<evidence type="ECO:0000256" key="7">
    <source>
        <dbReference type="ARBA" id="ARBA00039386"/>
    </source>
</evidence>
<dbReference type="Gene3D" id="1.10.10.1100">
    <property type="entry name" value="BFD-like [2Fe-2S]-binding domain"/>
    <property type="match status" value="1"/>
</dbReference>
<sequence>MIVCSCNIISDHDIRGALVSTDDELFSAAQVYDCLGCTVRCGRCSHSVKRILDERPAQASTVIDQSDGARAASRRRGQA</sequence>
<evidence type="ECO:0000259" key="9">
    <source>
        <dbReference type="Pfam" id="PF04324"/>
    </source>
</evidence>
<protein>
    <recommendedName>
        <fullName evidence="7">Bacterioferritin-associated ferredoxin</fullName>
    </recommendedName>
</protein>
<keyword evidence="5" id="KW-0408">Iron</keyword>
<dbReference type="GO" id="GO:0046872">
    <property type="term" value="F:metal ion binding"/>
    <property type="evidence" value="ECO:0007669"/>
    <property type="project" value="UniProtKB-KW"/>
</dbReference>
<feature type="domain" description="BFD-like [2Fe-2S]-binding" evidence="9">
    <location>
        <begin position="2"/>
        <end position="54"/>
    </location>
</feature>
<evidence type="ECO:0000256" key="2">
    <source>
        <dbReference type="ARBA" id="ARBA00022714"/>
    </source>
</evidence>
<dbReference type="InterPro" id="IPR007419">
    <property type="entry name" value="BFD-like_2Fe2S-bd_dom"/>
</dbReference>
<evidence type="ECO:0000256" key="1">
    <source>
        <dbReference type="ARBA" id="ARBA00022448"/>
    </source>
</evidence>
<dbReference type="Pfam" id="PF04324">
    <property type="entry name" value="Fer2_BFD"/>
    <property type="match status" value="1"/>
</dbReference>
<keyword evidence="11" id="KW-1185">Reference proteome</keyword>
<name>A0A4Y9L9M7_9BRAD</name>
<comment type="similarity">
    <text evidence="8">Belongs to the Bfd family.</text>
</comment>
<comment type="caution">
    <text evidence="10">The sequence shown here is derived from an EMBL/GenBank/DDBJ whole genome shotgun (WGS) entry which is preliminary data.</text>
</comment>
<evidence type="ECO:0000256" key="5">
    <source>
        <dbReference type="ARBA" id="ARBA00023004"/>
    </source>
</evidence>
<evidence type="ECO:0000256" key="4">
    <source>
        <dbReference type="ARBA" id="ARBA00022982"/>
    </source>
</evidence>
<dbReference type="GO" id="GO:0051537">
    <property type="term" value="F:2 iron, 2 sulfur cluster binding"/>
    <property type="evidence" value="ECO:0007669"/>
    <property type="project" value="UniProtKB-KW"/>
</dbReference>
<keyword evidence="3" id="KW-0479">Metal-binding</keyword>
<dbReference type="Proteomes" id="UP000298225">
    <property type="component" value="Unassembled WGS sequence"/>
</dbReference>
<dbReference type="EMBL" id="SPQU01000005">
    <property type="protein sequence ID" value="TFV39516.1"/>
    <property type="molecule type" value="Genomic_DNA"/>
</dbReference>
<dbReference type="PANTHER" id="PTHR37424:SF1">
    <property type="entry name" value="BACTERIOFERRITIN-ASSOCIATED FERREDOXIN"/>
    <property type="match status" value="1"/>
</dbReference>
<keyword evidence="1" id="KW-0813">Transport</keyword>
<keyword evidence="4" id="KW-0249">Electron transport</keyword>
<dbReference type="InterPro" id="IPR041854">
    <property type="entry name" value="BFD-like_2Fe2S-bd_dom_sf"/>
</dbReference>
<evidence type="ECO:0000256" key="3">
    <source>
        <dbReference type="ARBA" id="ARBA00022723"/>
    </source>
</evidence>
<dbReference type="AlphaFoldDB" id="A0A4Y9L9M7"/>